<name>A0A3M2M7C8_9ACTN</name>
<proteinExistence type="predicted"/>
<dbReference type="AlphaFoldDB" id="A0A3M2M7C8"/>
<comment type="caution">
    <text evidence="2">The sequence shown here is derived from an EMBL/GenBank/DDBJ whole genome shotgun (WGS) entry which is preliminary data.</text>
</comment>
<keyword evidence="1" id="KW-0472">Membrane</keyword>
<evidence type="ECO:0000256" key="1">
    <source>
        <dbReference type="SAM" id="Phobius"/>
    </source>
</evidence>
<sequence>MPLALAARPLALIAPRVSPQADRSPDGEVRRAGGGRRAIPWVLAAVFFLAYGALSVTRHLAMESTGYDLGIFEQAVRAYSRFEPPVATLKSPGFDVLGDHFHPVVALVAPLYRVFPSPVTLLLVQAALFAVSVVPVTRLATDWGGRRSGTCVGLAYGLSWGIQQAVQFDFHEIAFAVPLLACCVESAARRRWASAARWALPLLLVKEDQALMVAAIGAYILCRGDRRTGAALMAVAAVTGLVVMGVVIPAFSPSHAYRYAHTLHGGRPFAGLAVKAGTVEALLAPTVFLALRSPLVLLAVPYVAARFWATEPHYWGTGFHYSAVLTPILSIAAADALHRSHHFLGRAAAPAILAVAVAITMVGPWPVGPQPLARLLSPATWTASDRYRAAAATLALVPDGAEVAAANRLAPQLTSRCRVFRLLASPPWRRPEWAVAVTGAAPFRPLAAADASALEGLPAAGYRLVASGGGVAVYRLALPPGRPAAPSS</sequence>
<protein>
    <submittedName>
        <fullName evidence="2">DUF2079 domain-containing protein</fullName>
    </submittedName>
</protein>
<evidence type="ECO:0000313" key="3">
    <source>
        <dbReference type="Proteomes" id="UP000282674"/>
    </source>
</evidence>
<organism evidence="2 3">
    <name type="scientific">Actinomadura harenae</name>
    <dbReference type="NCBI Taxonomy" id="2483351"/>
    <lineage>
        <taxon>Bacteria</taxon>
        <taxon>Bacillati</taxon>
        <taxon>Actinomycetota</taxon>
        <taxon>Actinomycetes</taxon>
        <taxon>Streptosporangiales</taxon>
        <taxon>Thermomonosporaceae</taxon>
        <taxon>Actinomadura</taxon>
    </lineage>
</organism>
<feature type="transmembrane region" description="Helical" evidence="1">
    <location>
        <begin position="349"/>
        <end position="367"/>
    </location>
</feature>
<reference evidence="2 3" key="1">
    <citation type="submission" date="2018-10" db="EMBL/GenBank/DDBJ databases">
        <title>Isolation from soil.</title>
        <authorList>
            <person name="Hu J."/>
        </authorList>
    </citation>
    <scope>NUCLEOTIDE SEQUENCE [LARGE SCALE GENOMIC DNA]</scope>
    <source>
        <strain evidence="2 3">NEAU-Ht49</strain>
    </source>
</reference>
<keyword evidence="1" id="KW-1133">Transmembrane helix</keyword>
<dbReference type="Pfam" id="PF09852">
    <property type="entry name" value="DUF2079"/>
    <property type="match status" value="1"/>
</dbReference>
<gene>
    <name evidence="2" type="ORF">EBO15_09410</name>
</gene>
<dbReference type="Proteomes" id="UP000282674">
    <property type="component" value="Unassembled WGS sequence"/>
</dbReference>
<evidence type="ECO:0000313" key="2">
    <source>
        <dbReference type="EMBL" id="RMI45432.1"/>
    </source>
</evidence>
<dbReference type="OrthoDB" id="5240834at2"/>
<dbReference type="InterPro" id="IPR018650">
    <property type="entry name" value="STSV1_Orf64"/>
</dbReference>
<feature type="transmembrane region" description="Helical" evidence="1">
    <location>
        <begin position="38"/>
        <end position="56"/>
    </location>
</feature>
<dbReference type="EMBL" id="RFFG01000013">
    <property type="protein sequence ID" value="RMI45432.1"/>
    <property type="molecule type" value="Genomic_DNA"/>
</dbReference>
<keyword evidence="3" id="KW-1185">Reference proteome</keyword>
<keyword evidence="1" id="KW-0812">Transmembrane</keyword>
<feature type="transmembrane region" description="Helical" evidence="1">
    <location>
        <begin position="230"/>
        <end position="251"/>
    </location>
</feature>
<dbReference type="RefSeq" id="WP_122193953.1">
    <property type="nucleotide sequence ID" value="NZ_JBHSKC010000022.1"/>
</dbReference>
<accession>A0A3M2M7C8</accession>